<evidence type="ECO:0000259" key="2">
    <source>
        <dbReference type="Pfam" id="PF00857"/>
    </source>
</evidence>
<sequence>MITVDRSKTALLVMDVQNDIIHKDGKYKDFGTPAHAEERDIFGNIGKVLKKARETGLKVVHVKFGMRDFDAETQNNHTPILGAVKALKACDLNSWGGDIHEAFTPVEGEPVVEKNRVNSFQNTNLKQILDDAGIDTLVMTGVATNYVVEATARHASDDEYRVIIVEDCCSSMNQELHDFSVTHILPNLGQVCSADEVVAALQMG</sequence>
<dbReference type="GO" id="GO:0016787">
    <property type="term" value="F:hydrolase activity"/>
    <property type="evidence" value="ECO:0007669"/>
    <property type="project" value="UniProtKB-KW"/>
</dbReference>
<dbReference type="InterPro" id="IPR000868">
    <property type="entry name" value="Isochorismatase-like_dom"/>
</dbReference>
<proteinExistence type="predicted"/>
<protein>
    <recommendedName>
        <fullName evidence="2">Isochorismatase-like domain-containing protein</fullName>
    </recommendedName>
</protein>
<evidence type="ECO:0000313" key="4">
    <source>
        <dbReference type="Proteomes" id="UP000427906"/>
    </source>
</evidence>
<organism evidence="3 4">
    <name type="scientific">Desulfosarcina alkanivorans</name>
    <dbReference type="NCBI Taxonomy" id="571177"/>
    <lineage>
        <taxon>Bacteria</taxon>
        <taxon>Pseudomonadati</taxon>
        <taxon>Thermodesulfobacteriota</taxon>
        <taxon>Desulfobacteria</taxon>
        <taxon>Desulfobacterales</taxon>
        <taxon>Desulfosarcinaceae</taxon>
        <taxon>Desulfosarcina</taxon>
    </lineage>
</organism>
<dbReference type="OrthoDB" id="9791276at2"/>
<dbReference type="AlphaFoldDB" id="A0A5K7Z2R1"/>
<dbReference type="PANTHER" id="PTHR43540:SF16">
    <property type="entry name" value="ISOCHORISMATASE-LIKE DOMAIN-CONTAINING PROTEIN"/>
    <property type="match status" value="1"/>
</dbReference>
<dbReference type="EMBL" id="AP021874">
    <property type="protein sequence ID" value="BBO70937.1"/>
    <property type="molecule type" value="Genomic_DNA"/>
</dbReference>
<keyword evidence="4" id="KW-1185">Reference proteome</keyword>
<dbReference type="RefSeq" id="WP_155318836.1">
    <property type="nucleotide sequence ID" value="NZ_AP021874.1"/>
</dbReference>
<keyword evidence="1" id="KW-0378">Hydrolase</keyword>
<dbReference type="Proteomes" id="UP000427906">
    <property type="component" value="Chromosome"/>
</dbReference>
<evidence type="ECO:0000256" key="1">
    <source>
        <dbReference type="ARBA" id="ARBA00022801"/>
    </source>
</evidence>
<dbReference type="SUPFAM" id="SSF52499">
    <property type="entry name" value="Isochorismatase-like hydrolases"/>
    <property type="match status" value="1"/>
</dbReference>
<name>A0A5K7Z2R1_9BACT</name>
<dbReference type="KEGG" id="dalk:DSCA_48670"/>
<dbReference type="InterPro" id="IPR050272">
    <property type="entry name" value="Isochorismatase-like_hydrls"/>
</dbReference>
<dbReference type="Pfam" id="PF00857">
    <property type="entry name" value="Isochorismatase"/>
    <property type="match status" value="1"/>
</dbReference>
<evidence type="ECO:0000313" key="3">
    <source>
        <dbReference type="EMBL" id="BBO70937.1"/>
    </source>
</evidence>
<reference evidence="3 4" key="1">
    <citation type="submission" date="2019-11" db="EMBL/GenBank/DDBJ databases">
        <title>Comparative genomics of hydrocarbon-degrading Desulfosarcina strains.</title>
        <authorList>
            <person name="Watanabe M."/>
            <person name="Kojima H."/>
            <person name="Fukui M."/>
        </authorList>
    </citation>
    <scope>NUCLEOTIDE SEQUENCE [LARGE SCALE GENOMIC DNA]</scope>
    <source>
        <strain evidence="3 4">PL12</strain>
    </source>
</reference>
<feature type="domain" description="Isochorismatase-like" evidence="2">
    <location>
        <begin position="9"/>
        <end position="196"/>
    </location>
</feature>
<dbReference type="InterPro" id="IPR036380">
    <property type="entry name" value="Isochorismatase-like_sf"/>
</dbReference>
<dbReference type="CDD" id="cd00431">
    <property type="entry name" value="cysteine_hydrolases"/>
    <property type="match status" value="1"/>
</dbReference>
<accession>A0A5K7Z2R1</accession>
<dbReference type="Gene3D" id="3.40.50.850">
    <property type="entry name" value="Isochorismatase-like"/>
    <property type="match status" value="1"/>
</dbReference>
<gene>
    <name evidence="3" type="ORF">DSCA_48670</name>
</gene>
<dbReference type="PANTHER" id="PTHR43540">
    <property type="entry name" value="PEROXYUREIDOACRYLATE/UREIDOACRYLATE AMIDOHYDROLASE-RELATED"/>
    <property type="match status" value="1"/>
</dbReference>